<evidence type="ECO:0000313" key="2">
    <source>
        <dbReference type="EMBL" id="WQF78827.1"/>
    </source>
</evidence>
<evidence type="ECO:0000256" key="1">
    <source>
        <dbReference type="SAM" id="MobiDB-lite"/>
    </source>
</evidence>
<dbReference type="Proteomes" id="UP001322277">
    <property type="component" value="Chromosome 2"/>
</dbReference>
<accession>A0AAX4I6Q0</accession>
<reference evidence="3" key="1">
    <citation type="journal article" date="2023" name="bioRxiv">
        <title>Complete genome of the Medicago anthracnose fungus, Colletotrichum destructivum, reveals a mini-chromosome-like region within a core chromosome.</title>
        <authorList>
            <person name="Lapalu N."/>
            <person name="Simon A."/>
            <person name="Lu A."/>
            <person name="Plaumann P.-L."/>
            <person name="Amselem J."/>
            <person name="Pigne S."/>
            <person name="Auger A."/>
            <person name="Koch C."/>
            <person name="Dallery J.-F."/>
            <person name="O'Connell R.J."/>
        </authorList>
    </citation>
    <scope>NUCLEOTIDE SEQUENCE [LARGE SCALE GENOMIC DNA]</scope>
    <source>
        <strain evidence="3">CBS 520.97</strain>
    </source>
</reference>
<name>A0AAX4I6Q0_9PEZI</name>
<proteinExistence type="predicted"/>
<dbReference type="AlphaFoldDB" id="A0AAX4I6Q0"/>
<dbReference type="RefSeq" id="XP_062776051.1">
    <property type="nucleotide sequence ID" value="XM_062920000.1"/>
</dbReference>
<dbReference type="GeneID" id="87940344"/>
<keyword evidence="3" id="KW-1185">Reference proteome</keyword>
<gene>
    <name evidence="2" type="ORF">CDEST_03841</name>
</gene>
<dbReference type="KEGG" id="cdet:87940344"/>
<dbReference type="EMBL" id="CP137306">
    <property type="protein sequence ID" value="WQF78827.1"/>
    <property type="molecule type" value="Genomic_DNA"/>
</dbReference>
<sequence length="250" mass="26711">MRQSQIVGYGEYCAFDFPCFGPDCKRRFVCNEGIWRPEVCSGFDCGRKVKCTSGKCQYVTRGMAEWEEKVTCYGNYCQVERCSDDACYKKYLCKDDSCIFETCPAEEAFNKYEWSGDKYNIVKGCDGNCPEPQPPCENCGIVIPQASIAQTACSGTSCSTVVVPQPPFTKTPYQTVQSPVQTPAQPPVQISSQAPAAPAASSQPPVVIGQPPAVAPGTTKPVNVVTAGSSKSAASLGALACSVFAAALLL</sequence>
<feature type="region of interest" description="Disordered" evidence="1">
    <location>
        <begin position="177"/>
        <end position="214"/>
    </location>
</feature>
<evidence type="ECO:0000313" key="3">
    <source>
        <dbReference type="Proteomes" id="UP001322277"/>
    </source>
</evidence>
<organism evidence="2 3">
    <name type="scientific">Colletotrichum destructivum</name>
    <dbReference type="NCBI Taxonomy" id="34406"/>
    <lineage>
        <taxon>Eukaryota</taxon>
        <taxon>Fungi</taxon>
        <taxon>Dikarya</taxon>
        <taxon>Ascomycota</taxon>
        <taxon>Pezizomycotina</taxon>
        <taxon>Sordariomycetes</taxon>
        <taxon>Hypocreomycetidae</taxon>
        <taxon>Glomerellales</taxon>
        <taxon>Glomerellaceae</taxon>
        <taxon>Colletotrichum</taxon>
        <taxon>Colletotrichum destructivum species complex</taxon>
    </lineage>
</organism>
<feature type="compositionally biased region" description="Low complexity" evidence="1">
    <location>
        <begin position="187"/>
        <end position="208"/>
    </location>
</feature>
<protein>
    <submittedName>
        <fullName evidence="2">Uncharacterized protein</fullName>
    </submittedName>
</protein>